<accession>A0AAV7R192</accession>
<feature type="compositionally biased region" description="Basic and acidic residues" evidence="1">
    <location>
        <begin position="212"/>
        <end position="221"/>
    </location>
</feature>
<feature type="compositionally biased region" description="Polar residues" evidence="1">
    <location>
        <begin position="202"/>
        <end position="211"/>
    </location>
</feature>
<organism evidence="2 3">
    <name type="scientific">Pleurodeles waltl</name>
    <name type="common">Iberian ribbed newt</name>
    <dbReference type="NCBI Taxonomy" id="8319"/>
    <lineage>
        <taxon>Eukaryota</taxon>
        <taxon>Metazoa</taxon>
        <taxon>Chordata</taxon>
        <taxon>Craniata</taxon>
        <taxon>Vertebrata</taxon>
        <taxon>Euteleostomi</taxon>
        <taxon>Amphibia</taxon>
        <taxon>Batrachia</taxon>
        <taxon>Caudata</taxon>
        <taxon>Salamandroidea</taxon>
        <taxon>Salamandridae</taxon>
        <taxon>Pleurodelinae</taxon>
        <taxon>Pleurodeles</taxon>
    </lineage>
</organism>
<feature type="region of interest" description="Disordered" evidence="1">
    <location>
        <begin position="26"/>
        <end position="54"/>
    </location>
</feature>
<evidence type="ECO:0000313" key="2">
    <source>
        <dbReference type="EMBL" id="KAJ1145240.1"/>
    </source>
</evidence>
<sequence>MAPQFLKPASRVPGRPVGSAVRSAFGTRLFSPPGHEQAWKREAAAPGESAIGPQPQLLPLCATREFQPRLARAPRGARGTMGQRHYSLYTAYESSREADSLGFLTGKNLKNEALRRDTIDVCDEEIKTGGIAESGSELPYGKQNWLQVQGSFDNIIQSDEASKQQCGLGVKRAATTAWPRDNAGGDPEAQRSIGSVVGGSLPEQSKQQLQQDRGEVRRDAEGGSGLPCAPEEGEEHQNEEGSRSAVIRSRSLRWYLWVAGELLCDWEQDWQGWCADGETRMNFDIPSSCSCNQLDARCLLDPPPADQDSYGERDPRLLVLEDPLRRLPSLSIT</sequence>
<protein>
    <submittedName>
        <fullName evidence="2">Uncharacterized protein</fullName>
    </submittedName>
</protein>
<proteinExistence type="predicted"/>
<evidence type="ECO:0000256" key="1">
    <source>
        <dbReference type="SAM" id="MobiDB-lite"/>
    </source>
</evidence>
<gene>
    <name evidence="2" type="ORF">NDU88_011531</name>
</gene>
<evidence type="ECO:0000313" key="3">
    <source>
        <dbReference type="Proteomes" id="UP001066276"/>
    </source>
</evidence>
<dbReference type="Proteomes" id="UP001066276">
    <property type="component" value="Chromosome 6"/>
</dbReference>
<dbReference type="AlphaFoldDB" id="A0AAV7R192"/>
<feature type="region of interest" description="Disordered" evidence="1">
    <location>
        <begin position="177"/>
        <end position="243"/>
    </location>
</feature>
<reference evidence="2" key="1">
    <citation type="journal article" date="2022" name="bioRxiv">
        <title>Sequencing and chromosome-scale assembly of the giantPleurodeles waltlgenome.</title>
        <authorList>
            <person name="Brown T."/>
            <person name="Elewa A."/>
            <person name="Iarovenko S."/>
            <person name="Subramanian E."/>
            <person name="Araus A.J."/>
            <person name="Petzold A."/>
            <person name="Susuki M."/>
            <person name="Suzuki K.-i.T."/>
            <person name="Hayashi T."/>
            <person name="Toyoda A."/>
            <person name="Oliveira C."/>
            <person name="Osipova E."/>
            <person name="Leigh N.D."/>
            <person name="Simon A."/>
            <person name="Yun M.H."/>
        </authorList>
    </citation>
    <scope>NUCLEOTIDE SEQUENCE</scope>
    <source>
        <strain evidence="2">20211129_DDA</strain>
        <tissue evidence="2">Liver</tissue>
    </source>
</reference>
<keyword evidence="3" id="KW-1185">Reference proteome</keyword>
<comment type="caution">
    <text evidence="2">The sequence shown here is derived from an EMBL/GenBank/DDBJ whole genome shotgun (WGS) entry which is preliminary data.</text>
</comment>
<dbReference type="EMBL" id="JANPWB010000010">
    <property type="protein sequence ID" value="KAJ1145240.1"/>
    <property type="molecule type" value="Genomic_DNA"/>
</dbReference>
<name>A0AAV7R192_PLEWA</name>